<evidence type="ECO:0000313" key="11">
    <source>
        <dbReference type="Proteomes" id="UP001589628"/>
    </source>
</evidence>
<dbReference type="InterPro" id="IPR001107">
    <property type="entry name" value="Band_7"/>
</dbReference>
<keyword evidence="10" id="KW-0645">Protease</keyword>
<dbReference type="PRINTS" id="PR00721">
    <property type="entry name" value="STOMATIN"/>
</dbReference>
<dbReference type="PANTHER" id="PTHR43327:SF2">
    <property type="entry name" value="MODULATOR OF FTSH PROTEASE HFLK"/>
    <property type="match status" value="1"/>
</dbReference>
<reference evidence="10 11" key="1">
    <citation type="submission" date="2024-09" db="EMBL/GenBank/DDBJ databases">
        <authorList>
            <person name="Sun Q."/>
            <person name="Mori K."/>
        </authorList>
    </citation>
    <scope>NUCLEOTIDE SEQUENCE [LARGE SCALE GENOMIC DNA]</scope>
    <source>
        <strain evidence="10 11">ATCC 51285</strain>
    </source>
</reference>
<evidence type="ECO:0000259" key="9">
    <source>
        <dbReference type="SMART" id="SM00244"/>
    </source>
</evidence>
<dbReference type="InterPro" id="IPR020980">
    <property type="entry name" value="Membrane_HflK_N"/>
</dbReference>
<dbReference type="InterPro" id="IPR036013">
    <property type="entry name" value="Band_7/SPFH_dom_sf"/>
</dbReference>
<dbReference type="Pfam" id="PF12221">
    <property type="entry name" value="HflK_N"/>
    <property type="match status" value="1"/>
</dbReference>
<keyword evidence="4 6" id="KW-1133">Transmembrane helix</keyword>
<evidence type="ECO:0000256" key="2">
    <source>
        <dbReference type="ARBA" id="ARBA00006971"/>
    </source>
</evidence>
<dbReference type="InterPro" id="IPR050710">
    <property type="entry name" value="Band7/mec-2_domain"/>
</dbReference>
<gene>
    <name evidence="10" type="primary">hflK</name>
    <name evidence="10" type="ORF">ACFFLH_08870</name>
</gene>
<dbReference type="Proteomes" id="UP001589628">
    <property type="component" value="Unassembled WGS sequence"/>
</dbReference>
<evidence type="ECO:0000256" key="1">
    <source>
        <dbReference type="ARBA" id="ARBA00004167"/>
    </source>
</evidence>
<comment type="subcellular location">
    <subcellularLocation>
        <location evidence="1">Membrane</location>
        <topology evidence="1">Single-pass membrane protein</topology>
    </subcellularLocation>
</comment>
<evidence type="ECO:0000256" key="3">
    <source>
        <dbReference type="ARBA" id="ARBA00022692"/>
    </source>
</evidence>
<dbReference type="PANTHER" id="PTHR43327">
    <property type="entry name" value="STOMATIN-LIKE PROTEIN 2, MITOCHONDRIAL"/>
    <property type="match status" value="1"/>
</dbReference>
<evidence type="ECO:0000256" key="6">
    <source>
        <dbReference type="RuleBase" id="RU364113"/>
    </source>
</evidence>
<organism evidence="10 11">
    <name type="scientific">Balneatrix alpica</name>
    <dbReference type="NCBI Taxonomy" id="75684"/>
    <lineage>
        <taxon>Bacteria</taxon>
        <taxon>Pseudomonadati</taxon>
        <taxon>Pseudomonadota</taxon>
        <taxon>Gammaproteobacteria</taxon>
        <taxon>Oceanospirillales</taxon>
        <taxon>Balneatrichaceae</taxon>
        <taxon>Balneatrix</taxon>
    </lineage>
</organism>
<dbReference type="RefSeq" id="WP_027311954.1">
    <property type="nucleotide sequence ID" value="NZ_JAUESS010000003.1"/>
</dbReference>
<evidence type="ECO:0000256" key="7">
    <source>
        <dbReference type="SAM" id="Coils"/>
    </source>
</evidence>
<feature type="transmembrane region" description="Helical" evidence="6">
    <location>
        <begin position="72"/>
        <end position="91"/>
    </location>
</feature>
<feature type="coiled-coil region" evidence="7">
    <location>
        <begin position="267"/>
        <end position="309"/>
    </location>
</feature>
<keyword evidence="3 6" id="KW-0812">Transmembrane</keyword>
<accession>A0ABV5ZB61</accession>
<dbReference type="Gene3D" id="3.30.479.30">
    <property type="entry name" value="Band 7 domain"/>
    <property type="match status" value="1"/>
</dbReference>
<evidence type="ECO:0000313" key="10">
    <source>
        <dbReference type="EMBL" id="MFB9886520.1"/>
    </source>
</evidence>
<proteinExistence type="inferred from homology"/>
<comment type="subunit">
    <text evidence="6">HflC and HflK may interact to form a multimeric complex.</text>
</comment>
<evidence type="ECO:0000256" key="8">
    <source>
        <dbReference type="SAM" id="MobiDB-lite"/>
    </source>
</evidence>
<protein>
    <recommendedName>
        <fullName evidence="6">Protein HflK</fullName>
    </recommendedName>
</protein>
<evidence type="ECO:0000256" key="5">
    <source>
        <dbReference type="ARBA" id="ARBA00023136"/>
    </source>
</evidence>
<name>A0ABV5ZB61_9GAMM</name>
<keyword evidence="5 6" id="KW-0472">Membrane</keyword>
<feature type="domain" description="Band 7" evidence="9">
    <location>
        <begin position="86"/>
        <end position="246"/>
    </location>
</feature>
<comment type="similarity">
    <text evidence="2 6">Belongs to the band 7/mec-2 family. HflK subfamily.</text>
</comment>
<keyword evidence="10" id="KW-0378">Hydrolase</keyword>
<dbReference type="EMBL" id="JBHLZN010000002">
    <property type="protein sequence ID" value="MFB9886520.1"/>
    <property type="molecule type" value="Genomic_DNA"/>
</dbReference>
<keyword evidence="7" id="KW-0175">Coiled coil</keyword>
<dbReference type="GO" id="GO:0008233">
    <property type="term" value="F:peptidase activity"/>
    <property type="evidence" value="ECO:0007669"/>
    <property type="project" value="UniProtKB-KW"/>
</dbReference>
<dbReference type="Pfam" id="PF01145">
    <property type="entry name" value="Band_7"/>
    <property type="match status" value="1"/>
</dbReference>
<dbReference type="SMART" id="SM00244">
    <property type="entry name" value="PHB"/>
    <property type="match status" value="1"/>
</dbReference>
<keyword evidence="11" id="KW-1185">Reference proteome</keyword>
<dbReference type="GO" id="GO:0006508">
    <property type="term" value="P:proteolysis"/>
    <property type="evidence" value="ECO:0007669"/>
    <property type="project" value="UniProtKB-KW"/>
</dbReference>
<sequence>MAWNEPGGNGQDPQDPWGSGNRGKKGGDQGPPDLDEVLRKVQDQLNSIFGGKSSGGGDGENRSGGGFSSGSLIFGLIIAIVVWAGMGFYTVDQQERGVVLRFGEYHDIVAPGLRWNPPLIDQVIRVNVTKVRSLDHRAPMLTEDENIVEVGMSVQYVVADPKAFVLNVREPEASLAQATESALRHVVGGSEMHSVLTEGREILAAAVQERLQAYVDSYGTGVQISRVNIENATAPKQVQSAFDDVIKAREDEQRVKNEAEAYANGIVPEARGRAQRMLEEANAYREEVVAKAEGEAERFLKLLAEYRKAPEVTRERLYIDTLQEVYANSSKVLVDVKGGNNMMYLPLDKLTEASQSARSNRQQVLTPQQARLSNADIERIADDVLNELRKRQPTIQREGR</sequence>
<dbReference type="SUPFAM" id="SSF117892">
    <property type="entry name" value="Band 7/SPFH domain"/>
    <property type="match status" value="1"/>
</dbReference>
<dbReference type="InterPro" id="IPR010201">
    <property type="entry name" value="HflK"/>
</dbReference>
<evidence type="ECO:0000256" key="4">
    <source>
        <dbReference type="ARBA" id="ARBA00022989"/>
    </source>
</evidence>
<comment type="function">
    <text evidence="6">HflC and HflK could encode or regulate a protease.</text>
</comment>
<comment type="caution">
    <text evidence="10">The sequence shown here is derived from an EMBL/GenBank/DDBJ whole genome shotgun (WGS) entry which is preliminary data.</text>
</comment>
<dbReference type="InterPro" id="IPR001972">
    <property type="entry name" value="Stomatin_HflK_fam"/>
</dbReference>
<dbReference type="CDD" id="cd03404">
    <property type="entry name" value="SPFH_HflK"/>
    <property type="match status" value="1"/>
</dbReference>
<dbReference type="NCBIfam" id="TIGR01933">
    <property type="entry name" value="hflK"/>
    <property type="match status" value="1"/>
</dbReference>
<feature type="region of interest" description="Disordered" evidence="8">
    <location>
        <begin position="1"/>
        <end position="37"/>
    </location>
</feature>